<dbReference type="AlphaFoldDB" id="A0A930XYQ9"/>
<gene>
    <name evidence="2" type="ORF">ISN26_08070</name>
</gene>
<sequence length="89" mass="10259">MKGEERPFVEDDPFVVREESVPRAVAAQLYEIEAQAESIKRGLESQERLLKIQKNYDIAFQLFVFLVLVFVVGPEIRDLLYAWIASRGS</sequence>
<evidence type="ECO:0000313" key="2">
    <source>
        <dbReference type="EMBL" id="MBF2735999.1"/>
    </source>
</evidence>
<protein>
    <submittedName>
        <fullName evidence="2">Uncharacterized protein</fullName>
    </submittedName>
</protein>
<reference evidence="2" key="1">
    <citation type="submission" date="2020-10" db="EMBL/GenBank/DDBJ databases">
        <title>An improved Amphimedon queenslandica hologenome assembly reveals how three proteobacterial symbionts can extend the metabolic phenotypic of their marine sponge host.</title>
        <authorList>
            <person name="Degnan B."/>
            <person name="Degnan S."/>
            <person name="Xiang X."/>
        </authorList>
    </citation>
    <scope>NUCLEOTIDE SEQUENCE</scope>
    <source>
        <strain evidence="2">AqS2</strain>
    </source>
</reference>
<feature type="transmembrane region" description="Helical" evidence="1">
    <location>
        <begin position="58"/>
        <end position="76"/>
    </location>
</feature>
<accession>A0A930XYQ9</accession>
<evidence type="ECO:0000313" key="3">
    <source>
        <dbReference type="Proteomes" id="UP000604381"/>
    </source>
</evidence>
<dbReference type="Proteomes" id="UP000604381">
    <property type="component" value="Unassembled WGS sequence"/>
</dbReference>
<keyword evidence="1" id="KW-0472">Membrane</keyword>
<dbReference type="EMBL" id="JADHEI010000058">
    <property type="protein sequence ID" value="MBF2735999.1"/>
    <property type="molecule type" value="Genomic_DNA"/>
</dbReference>
<comment type="caution">
    <text evidence="2">The sequence shown here is derived from an EMBL/GenBank/DDBJ whole genome shotgun (WGS) entry which is preliminary data.</text>
</comment>
<keyword evidence="1" id="KW-1133">Transmembrane helix</keyword>
<organism evidence="2 3">
    <name type="scientific">Candidatus Amphirhobacter heronislandensis</name>
    <dbReference type="NCBI Taxonomy" id="1732024"/>
    <lineage>
        <taxon>Bacteria</taxon>
        <taxon>Pseudomonadati</taxon>
        <taxon>Pseudomonadota</taxon>
        <taxon>Gammaproteobacteria</taxon>
        <taxon>Candidatus Tethybacterales</taxon>
        <taxon>Candidatus Tethybacteraceae</taxon>
        <taxon>Candidatus Amphirhobacter</taxon>
    </lineage>
</organism>
<proteinExistence type="predicted"/>
<name>A0A930XYQ9_9GAMM</name>
<keyword evidence="3" id="KW-1185">Reference proteome</keyword>
<evidence type="ECO:0000256" key="1">
    <source>
        <dbReference type="SAM" id="Phobius"/>
    </source>
</evidence>
<keyword evidence="1" id="KW-0812">Transmembrane</keyword>